<comment type="similarity">
    <text evidence="6">Belongs to the iron/ascorbate-dependent oxidoreductase family.</text>
</comment>
<keyword evidence="2 6" id="KW-0408">Iron</keyword>
<dbReference type="AlphaFoldDB" id="A0AAV0ZPX4"/>
<evidence type="ECO:0000259" key="7">
    <source>
        <dbReference type="PROSITE" id="PS51471"/>
    </source>
</evidence>
<evidence type="ECO:0000256" key="1">
    <source>
        <dbReference type="ARBA" id="ARBA00022723"/>
    </source>
</evidence>
<keyword evidence="1 6" id="KW-0479">Metal-binding</keyword>
<sequence>MGSENEIPILDFNRNIRLKLEEGGEGWKEMSKKVRQAFESHSCFLIRCDDITNDLHDEFFTSMKSLFDLPEETKKKFCSPRPYRGYTAKSCVIPYAESFGIDNDRNPDTAQQDFIDLMWPQGNPTLSAALSSYSSKTRELSSLILKMVVEAFELPQHYKLDIGELNSYNDARMTKYLTSEETKGSNIGLVPHTDKGTISFICDNGVQGLQLLSKTGNWVDINIPPNGFVVVVGDILQAWSNGRLEAATHRVVAKDEERFVFVFFAVPREGLIIKGPSELVDNENYPKRYRPFNYDEYVNYHHSIGSQEAPMEKFAGI</sequence>
<evidence type="ECO:0000256" key="3">
    <source>
        <dbReference type="ARBA" id="ARBA00054658"/>
    </source>
</evidence>
<keyword evidence="6" id="KW-0560">Oxidoreductase</keyword>
<dbReference type="GO" id="GO:0016491">
    <property type="term" value="F:oxidoreductase activity"/>
    <property type="evidence" value="ECO:0007669"/>
    <property type="project" value="UniProtKB-KW"/>
</dbReference>
<evidence type="ECO:0000256" key="2">
    <source>
        <dbReference type="ARBA" id="ARBA00023004"/>
    </source>
</evidence>
<dbReference type="GO" id="GO:0046872">
    <property type="term" value="F:metal ion binding"/>
    <property type="evidence" value="ECO:0007669"/>
    <property type="project" value="UniProtKB-KW"/>
</dbReference>
<dbReference type="Gene3D" id="2.60.120.330">
    <property type="entry name" value="B-lactam Antibiotic, Isopenicillin N Synthase, Chain"/>
    <property type="match status" value="1"/>
</dbReference>
<comment type="function">
    <text evidence="3">2-oxoglutarate-dependent dioxygenase essential for auxin catabolism and maintenance of auxin homeostasis in reproductive organs. Catalyzes the irreversible oxidation of indole-3-acetic acid (IAA) to the biologically inactive 2-oxoindole-3-acetic acid (OxIAA).</text>
</comment>
<proteinExistence type="inferred from homology"/>
<reference evidence="8 9" key="1">
    <citation type="submission" date="2023-01" db="EMBL/GenBank/DDBJ databases">
        <authorList>
            <person name="Kreplak J."/>
        </authorList>
    </citation>
    <scope>NUCLEOTIDE SEQUENCE [LARGE SCALE GENOMIC DNA]</scope>
</reference>
<evidence type="ECO:0000256" key="5">
    <source>
        <dbReference type="ARBA" id="ARBA00076740"/>
    </source>
</evidence>
<evidence type="ECO:0000256" key="4">
    <source>
        <dbReference type="ARBA" id="ARBA00074102"/>
    </source>
</evidence>
<dbReference type="Pfam" id="PF03171">
    <property type="entry name" value="2OG-FeII_Oxy"/>
    <property type="match status" value="1"/>
</dbReference>
<keyword evidence="9" id="KW-1185">Reference proteome</keyword>
<dbReference type="SUPFAM" id="SSF51197">
    <property type="entry name" value="Clavaminate synthase-like"/>
    <property type="match status" value="1"/>
</dbReference>
<dbReference type="InterPro" id="IPR044861">
    <property type="entry name" value="IPNS-like_FE2OG_OXY"/>
</dbReference>
<dbReference type="InterPro" id="IPR050231">
    <property type="entry name" value="Iron_ascorbate_oxido_reductase"/>
</dbReference>
<dbReference type="InterPro" id="IPR026992">
    <property type="entry name" value="DIOX_N"/>
</dbReference>
<dbReference type="PROSITE" id="PS51471">
    <property type="entry name" value="FE2OG_OXY"/>
    <property type="match status" value="1"/>
</dbReference>
<feature type="domain" description="Fe2OG dioxygenase" evidence="7">
    <location>
        <begin position="167"/>
        <end position="267"/>
    </location>
</feature>
<dbReference type="InterPro" id="IPR005123">
    <property type="entry name" value="Oxoglu/Fe-dep_dioxygenase_dom"/>
</dbReference>
<protein>
    <recommendedName>
        <fullName evidence="4">2-oxoglutarate-dependent dioxygenase DAO</fullName>
    </recommendedName>
    <alternativeName>
        <fullName evidence="5">Protein DIOXYGENASE FOR AUXIN OXIDATION</fullName>
    </alternativeName>
</protein>
<dbReference type="Pfam" id="PF14226">
    <property type="entry name" value="DIOX_N"/>
    <property type="match status" value="1"/>
</dbReference>
<dbReference type="EMBL" id="OX451737">
    <property type="protein sequence ID" value="CAI8600329.1"/>
    <property type="molecule type" value="Genomic_DNA"/>
</dbReference>
<organism evidence="8 9">
    <name type="scientific">Vicia faba</name>
    <name type="common">Broad bean</name>
    <name type="synonym">Faba vulgaris</name>
    <dbReference type="NCBI Taxonomy" id="3906"/>
    <lineage>
        <taxon>Eukaryota</taxon>
        <taxon>Viridiplantae</taxon>
        <taxon>Streptophyta</taxon>
        <taxon>Embryophyta</taxon>
        <taxon>Tracheophyta</taxon>
        <taxon>Spermatophyta</taxon>
        <taxon>Magnoliopsida</taxon>
        <taxon>eudicotyledons</taxon>
        <taxon>Gunneridae</taxon>
        <taxon>Pentapetalae</taxon>
        <taxon>rosids</taxon>
        <taxon>fabids</taxon>
        <taxon>Fabales</taxon>
        <taxon>Fabaceae</taxon>
        <taxon>Papilionoideae</taxon>
        <taxon>50 kb inversion clade</taxon>
        <taxon>NPAAA clade</taxon>
        <taxon>Hologalegina</taxon>
        <taxon>IRL clade</taxon>
        <taxon>Fabeae</taxon>
        <taxon>Vicia</taxon>
    </lineage>
</organism>
<accession>A0AAV0ZPX4</accession>
<evidence type="ECO:0000313" key="8">
    <source>
        <dbReference type="EMBL" id="CAI8600329.1"/>
    </source>
</evidence>
<name>A0AAV0ZPX4_VICFA</name>
<dbReference type="Proteomes" id="UP001157006">
    <property type="component" value="Chromosome 2"/>
</dbReference>
<evidence type="ECO:0000313" key="9">
    <source>
        <dbReference type="Proteomes" id="UP001157006"/>
    </source>
</evidence>
<dbReference type="FunFam" id="2.60.120.330:FF:000017">
    <property type="entry name" value="2-oxoglutarate-dependent dioxygenase DAO"/>
    <property type="match status" value="1"/>
</dbReference>
<dbReference type="InterPro" id="IPR027443">
    <property type="entry name" value="IPNS-like_sf"/>
</dbReference>
<dbReference type="PANTHER" id="PTHR47990">
    <property type="entry name" value="2-OXOGLUTARATE (2OG) AND FE(II)-DEPENDENT OXYGENASE SUPERFAMILY PROTEIN-RELATED"/>
    <property type="match status" value="1"/>
</dbReference>
<evidence type="ECO:0000256" key="6">
    <source>
        <dbReference type="RuleBase" id="RU003682"/>
    </source>
</evidence>
<gene>
    <name evidence="8" type="ORF">VFH_II217360</name>
</gene>